<dbReference type="GO" id="GO:0045669">
    <property type="term" value="P:positive regulation of osteoblast differentiation"/>
    <property type="evidence" value="ECO:0007669"/>
    <property type="project" value="TreeGrafter"/>
</dbReference>
<evidence type="ECO:0000313" key="4">
    <source>
        <dbReference type="Proteomes" id="UP000189704"/>
    </source>
</evidence>
<feature type="chain" id="PRO_5018142846" evidence="3">
    <location>
        <begin position="27"/>
        <end position="460"/>
    </location>
</feature>
<feature type="region of interest" description="Disordered" evidence="1">
    <location>
        <begin position="45"/>
        <end position="81"/>
    </location>
</feature>
<feature type="compositionally biased region" description="Basic and acidic residues" evidence="1">
    <location>
        <begin position="198"/>
        <end position="210"/>
    </location>
</feature>
<gene>
    <name evidence="5" type="primary">TMEM119</name>
</gene>
<evidence type="ECO:0000256" key="3">
    <source>
        <dbReference type="SAM" id="SignalP"/>
    </source>
</evidence>
<protein>
    <submittedName>
        <fullName evidence="5">Transmembrane protein 119</fullName>
    </submittedName>
</protein>
<dbReference type="GO" id="GO:0033690">
    <property type="term" value="P:positive regulation of osteoblast proliferation"/>
    <property type="evidence" value="ECO:0007669"/>
    <property type="project" value="TreeGrafter"/>
</dbReference>
<feature type="compositionally biased region" description="Pro residues" evidence="1">
    <location>
        <begin position="67"/>
        <end position="81"/>
    </location>
</feature>
<dbReference type="PANTHER" id="PTHR28645:SF1">
    <property type="entry name" value="TRANSMEMBRANE PROTEIN 119"/>
    <property type="match status" value="1"/>
</dbReference>
<accession>A0A3Q0DUY5</accession>
<dbReference type="GO" id="GO:0030501">
    <property type="term" value="P:positive regulation of bone mineralization"/>
    <property type="evidence" value="ECO:0007669"/>
    <property type="project" value="TreeGrafter"/>
</dbReference>
<keyword evidence="2" id="KW-0472">Membrane</keyword>
<dbReference type="OrthoDB" id="8943443at2759"/>
<feature type="transmembrane region" description="Helical" evidence="2">
    <location>
        <begin position="95"/>
        <end position="118"/>
    </location>
</feature>
<dbReference type="AlphaFoldDB" id="A0A3Q0DUY5"/>
<proteinExistence type="predicted"/>
<keyword evidence="2" id="KW-1133">Transmembrane helix</keyword>
<dbReference type="CTD" id="338773"/>
<keyword evidence="3" id="KW-0732">Signal</keyword>
<reference evidence="5" key="1">
    <citation type="submission" date="2025-08" db="UniProtKB">
        <authorList>
            <consortium name="RefSeq"/>
        </authorList>
    </citation>
    <scope>IDENTIFICATION</scope>
</reference>
<feature type="region of interest" description="Disordered" evidence="1">
    <location>
        <begin position="182"/>
        <end position="234"/>
    </location>
</feature>
<dbReference type="PANTHER" id="PTHR28645">
    <property type="entry name" value="TRANSMEMBRANE PROTEIN 119"/>
    <property type="match status" value="1"/>
</dbReference>
<keyword evidence="4" id="KW-1185">Reference proteome</keyword>
<feature type="region of interest" description="Disordered" evidence="1">
    <location>
        <begin position="138"/>
        <end position="169"/>
    </location>
</feature>
<dbReference type="Proteomes" id="UP000189704">
    <property type="component" value="Unplaced"/>
</dbReference>
<dbReference type="InterPro" id="IPR031453">
    <property type="entry name" value="TMEM119"/>
</dbReference>
<dbReference type="KEGG" id="csyr:103260505"/>
<dbReference type="RefSeq" id="XP_021568064.1">
    <property type="nucleotide sequence ID" value="XM_021712389.1"/>
</dbReference>
<evidence type="ECO:0000256" key="2">
    <source>
        <dbReference type="SAM" id="Phobius"/>
    </source>
</evidence>
<sequence length="460" mass="47436">MASAAASGLLTSLLLLLLLRPAPMAAHSVPLPAAFLEDVAGSGEAEGSSASSSSLPPPWTPALSPTPAEPQPTPPVGPPPPTNLLDGLVDFFRQYVMLIAVVGSLALLLMFIVCAALITRQKHKASAYYPSSFPKKKYVDQSDRAGGPQAFSEVPDRAPASRPEEALDSSRQLQADILAATQTLKSPARAAPGSDAARMLEGRAEGKETGSQEVDPDAQGRGGPEEAPEALGEACSAGAEGACVAGGGKGGLPGSPSPPPARGQSLGFITHNGLCLTQWGWALPFSAQPGLPRRSGESKMNACVLCGSDQMHLMRTEGEILDVDQPFISRPDSLGGSEEMLVEGSARLRCTRVVVPSRLLPRERSRAAAWAAWSLRCGGSSAEPDLSSVALEASQCLKGRREASARPPLKAGSRMKSGVQAGRGGVGHPLCACPRGGRDPGGSGNPLGSQTFHPCDSLPS</sequence>
<dbReference type="GeneID" id="103260505"/>
<dbReference type="GO" id="GO:0001503">
    <property type="term" value="P:ossification"/>
    <property type="evidence" value="ECO:0007669"/>
    <property type="project" value="InterPro"/>
</dbReference>
<keyword evidence="2 5" id="KW-0812">Transmembrane</keyword>
<dbReference type="GO" id="GO:0005886">
    <property type="term" value="C:plasma membrane"/>
    <property type="evidence" value="ECO:0007669"/>
    <property type="project" value="TreeGrafter"/>
</dbReference>
<dbReference type="Pfam" id="PF15724">
    <property type="entry name" value="TMEM119"/>
    <property type="match status" value="1"/>
</dbReference>
<evidence type="ECO:0000313" key="5">
    <source>
        <dbReference type="RefSeq" id="XP_021568064.1"/>
    </source>
</evidence>
<feature type="region of interest" description="Disordered" evidence="1">
    <location>
        <begin position="401"/>
        <end position="460"/>
    </location>
</feature>
<feature type="compositionally biased region" description="Low complexity" evidence="1">
    <location>
        <begin position="45"/>
        <end position="54"/>
    </location>
</feature>
<name>A0A3Q0DUY5_CARSF</name>
<feature type="signal peptide" evidence="3">
    <location>
        <begin position="1"/>
        <end position="26"/>
    </location>
</feature>
<organism evidence="4 5">
    <name type="scientific">Carlito syrichta</name>
    <name type="common">Philippine tarsier</name>
    <name type="synonym">Tarsius syrichta</name>
    <dbReference type="NCBI Taxonomy" id="1868482"/>
    <lineage>
        <taxon>Eukaryota</taxon>
        <taxon>Metazoa</taxon>
        <taxon>Chordata</taxon>
        <taxon>Craniata</taxon>
        <taxon>Vertebrata</taxon>
        <taxon>Euteleostomi</taxon>
        <taxon>Mammalia</taxon>
        <taxon>Eutheria</taxon>
        <taxon>Euarchontoglires</taxon>
        <taxon>Primates</taxon>
        <taxon>Haplorrhini</taxon>
        <taxon>Tarsiiformes</taxon>
        <taxon>Tarsiidae</taxon>
        <taxon>Carlito</taxon>
    </lineage>
</organism>
<evidence type="ECO:0000256" key="1">
    <source>
        <dbReference type="SAM" id="MobiDB-lite"/>
    </source>
</evidence>